<evidence type="ECO:0000313" key="2">
    <source>
        <dbReference type="Proteomes" id="UP001146120"/>
    </source>
</evidence>
<keyword evidence="2" id="KW-1185">Reference proteome</keyword>
<comment type="caution">
    <text evidence="1">The sequence shown here is derived from an EMBL/GenBank/DDBJ whole genome shotgun (WGS) entry which is preliminary data.</text>
</comment>
<accession>A0AAV2YXZ8</accession>
<dbReference type="AlphaFoldDB" id="A0AAV2YXZ8"/>
<dbReference type="Proteomes" id="UP001146120">
    <property type="component" value="Unassembled WGS sequence"/>
</dbReference>
<sequence>MTSRCCGILWVYFHGRLVASEKRGKPLPALQVFVYPSRGKKTSTLTMVRVTDDLMRCWKRFERTSWPSSVLMAPPRSMESDNNCLQISRI</sequence>
<evidence type="ECO:0000313" key="1">
    <source>
        <dbReference type="EMBL" id="DAZ98179.1"/>
    </source>
</evidence>
<reference evidence="1" key="1">
    <citation type="submission" date="2022-11" db="EMBL/GenBank/DDBJ databases">
        <authorList>
            <person name="Morgan W.R."/>
            <person name="Tartar A."/>
        </authorList>
    </citation>
    <scope>NUCLEOTIDE SEQUENCE</scope>
    <source>
        <strain evidence="1">ARSEF 373</strain>
    </source>
</reference>
<protein>
    <recommendedName>
        <fullName evidence="3">Secreted protein</fullName>
    </recommendedName>
</protein>
<organism evidence="1 2">
    <name type="scientific">Lagenidium giganteum</name>
    <dbReference type="NCBI Taxonomy" id="4803"/>
    <lineage>
        <taxon>Eukaryota</taxon>
        <taxon>Sar</taxon>
        <taxon>Stramenopiles</taxon>
        <taxon>Oomycota</taxon>
        <taxon>Peronosporomycetes</taxon>
        <taxon>Pythiales</taxon>
        <taxon>Pythiaceae</taxon>
    </lineage>
</organism>
<name>A0AAV2YXZ8_9STRA</name>
<dbReference type="EMBL" id="DAKRPA010000114">
    <property type="protein sequence ID" value="DAZ98179.1"/>
    <property type="molecule type" value="Genomic_DNA"/>
</dbReference>
<evidence type="ECO:0008006" key="3">
    <source>
        <dbReference type="Google" id="ProtNLM"/>
    </source>
</evidence>
<reference evidence="1" key="2">
    <citation type="journal article" date="2023" name="Microbiol Resour">
        <title>Decontamination and Annotation of the Draft Genome Sequence of the Oomycete Lagenidium giganteum ARSEF 373.</title>
        <authorList>
            <person name="Morgan W.R."/>
            <person name="Tartar A."/>
        </authorList>
    </citation>
    <scope>NUCLEOTIDE SEQUENCE</scope>
    <source>
        <strain evidence="1">ARSEF 373</strain>
    </source>
</reference>
<proteinExistence type="predicted"/>
<gene>
    <name evidence="1" type="ORF">N0F65_005645</name>
</gene>